<dbReference type="GO" id="GO:0003677">
    <property type="term" value="F:DNA binding"/>
    <property type="evidence" value="ECO:0007669"/>
    <property type="project" value="UniProtKB-KW"/>
</dbReference>
<dbReference type="SUPFAM" id="SSF46894">
    <property type="entry name" value="C-terminal effector domain of the bipartite response regulators"/>
    <property type="match status" value="1"/>
</dbReference>
<name>A0A512NEZ9_9HYPH</name>
<dbReference type="OrthoDB" id="6697591at2"/>
<dbReference type="InterPro" id="IPR016032">
    <property type="entry name" value="Sig_transdc_resp-reg_C-effctor"/>
</dbReference>
<reference evidence="2 3" key="1">
    <citation type="submission" date="2019-07" db="EMBL/GenBank/DDBJ databases">
        <title>Whole genome shotgun sequence of Reyranella soli NBRC 108950.</title>
        <authorList>
            <person name="Hosoyama A."/>
            <person name="Uohara A."/>
            <person name="Ohji S."/>
            <person name="Ichikawa N."/>
        </authorList>
    </citation>
    <scope>NUCLEOTIDE SEQUENCE [LARGE SCALE GENOMIC DNA]</scope>
    <source>
        <strain evidence="2 3">NBRC 108950</strain>
    </source>
</reference>
<accession>A0A512NEZ9</accession>
<gene>
    <name evidence="2" type="ORF">RSO01_46840</name>
</gene>
<dbReference type="EMBL" id="BKAJ01000082">
    <property type="protein sequence ID" value="GEP57518.1"/>
    <property type="molecule type" value="Genomic_DNA"/>
</dbReference>
<dbReference type="InterPro" id="IPR000792">
    <property type="entry name" value="Tscrpt_reg_LuxR_C"/>
</dbReference>
<dbReference type="GO" id="GO:0006355">
    <property type="term" value="P:regulation of DNA-templated transcription"/>
    <property type="evidence" value="ECO:0007669"/>
    <property type="project" value="InterPro"/>
</dbReference>
<evidence type="ECO:0000313" key="3">
    <source>
        <dbReference type="Proteomes" id="UP000321058"/>
    </source>
</evidence>
<protein>
    <submittedName>
        <fullName evidence="2">DNA-binding protein</fullName>
    </submittedName>
</protein>
<dbReference type="Gene3D" id="1.10.10.10">
    <property type="entry name" value="Winged helix-like DNA-binding domain superfamily/Winged helix DNA-binding domain"/>
    <property type="match status" value="1"/>
</dbReference>
<sequence length="363" mass="39260">MVDRETLIQDIYEAAVLPEQWPKVLEQIGGIVGTAHAVMLTRRSDAWIGWTASKPFQPVVAAYMNSDIPLTSQITPRLLAADHGGFLRQMDVLSHEEWEADPFRRDLSRHHGLNHAAATAIQVPSADFLVVHVQRPEGQPGLSERELATLDSFRPHIARAGLLAARWRLQRLNAATEALALVGLPAAVLDRNGKVLAANRLIEAMTHVRWLARDRLGLVDRHAQSLLQDALSGLFEPSKVAVQSFASRVSASDAAVIHVVPTSGQSRELFGGGLAVLVVTPVTAPEAPDAQVIRALFDLSPAEARVARSLTRGQTVEQISDSSGVTRETVRTQVKAVLAKTGTTRQAEVAALLAGLPRLPADR</sequence>
<keyword evidence="2" id="KW-0238">DNA-binding</keyword>
<evidence type="ECO:0000259" key="1">
    <source>
        <dbReference type="SMART" id="SM00421"/>
    </source>
</evidence>
<dbReference type="Proteomes" id="UP000321058">
    <property type="component" value="Unassembled WGS sequence"/>
</dbReference>
<dbReference type="AlphaFoldDB" id="A0A512NEZ9"/>
<keyword evidence="3" id="KW-1185">Reference proteome</keyword>
<comment type="caution">
    <text evidence="2">The sequence shown here is derived from an EMBL/GenBank/DDBJ whole genome shotgun (WGS) entry which is preliminary data.</text>
</comment>
<evidence type="ECO:0000313" key="2">
    <source>
        <dbReference type="EMBL" id="GEP57518.1"/>
    </source>
</evidence>
<feature type="domain" description="HTH luxR-type" evidence="1">
    <location>
        <begin position="296"/>
        <end position="353"/>
    </location>
</feature>
<dbReference type="InterPro" id="IPR036388">
    <property type="entry name" value="WH-like_DNA-bd_sf"/>
</dbReference>
<organism evidence="2 3">
    <name type="scientific">Reyranella soli</name>
    <dbReference type="NCBI Taxonomy" id="1230389"/>
    <lineage>
        <taxon>Bacteria</taxon>
        <taxon>Pseudomonadati</taxon>
        <taxon>Pseudomonadota</taxon>
        <taxon>Alphaproteobacteria</taxon>
        <taxon>Hyphomicrobiales</taxon>
        <taxon>Reyranellaceae</taxon>
        <taxon>Reyranella</taxon>
    </lineage>
</organism>
<dbReference type="SMART" id="SM00421">
    <property type="entry name" value="HTH_LUXR"/>
    <property type="match status" value="1"/>
</dbReference>
<proteinExistence type="predicted"/>